<dbReference type="CDD" id="cd22584">
    <property type="entry name" value="Rcat_RBR_unk"/>
    <property type="match status" value="1"/>
</dbReference>
<dbReference type="FunFam" id="1.20.120.1750:FF:000018">
    <property type="entry name" value="RBR-type E3 ubiquitin transferase"/>
    <property type="match status" value="1"/>
</dbReference>
<comment type="cofactor">
    <cofactor evidence="2">
        <name>Zn(2+)</name>
        <dbReference type="ChEBI" id="CHEBI:29105"/>
    </cofactor>
</comment>
<keyword evidence="11" id="KW-0833">Ubl conjugation pathway</keyword>
<dbReference type="UniPathway" id="UPA00143"/>
<reference evidence="16 17" key="1">
    <citation type="submission" date="2020-09" db="EMBL/GenBank/DDBJ databases">
        <authorList>
            <person name="Ashkenazy H."/>
        </authorList>
    </citation>
    <scope>NUCLEOTIDE SEQUENCE [LARGE SCALE GENOMIC DNA]</scope>
    <source>
        <strain evidence="17">cv. Cdm-0</strain>
    </source>
</reference>
<dbReference type="InterPro" id="IPR002867">
    <property type="entry name" value="IBR_dom"/>
</dbReference>
<dbReference type="AlphaFoldDB" id="A0A7G2ETT0"/>
<dbReference type="Gene3D" id="3.30.40.10">
    <property type="entry name" value="Zinc/RING finger domain, C3HC4 (zinc finger)"/>
    <property type="match status" value="1"/>
</dbReference>
<evidence type="ECO:0000256" key="7">
    <source>
        <dbReference type="ARBA" id="ARBA00022679"/>
    </source>
</evidence>
<dbReference type="PANTHER" id="PTHR11685">
    <property type="entry name" value="RBR FAMILY RING FINGER AND IBR DOMAIN-CONTAINING"/>
    <property type="match status" value="1"/>
</dbReference>
<evidence type="ECO:0000256" key="9">
    <source>
        <dbReference type="ARBA" id="ARBA00022737"/>
    </source>
</evidence>
<feature type="domain" description="RING-type" evidence="14">
    <location>
        <begin position="115"/>
        <end position="161"/>
    </location>
</feature>
<dbReference type="InterPro" id="IPR013083">
    <property type="entry name" value="Znf_RING/FYVE/PHD"/>
</dbReference>
<keyword evidence="12" id="KW-0862">Zinc</keyword>
<dbReference type="InterPro" id="IPR001841">
    <property type="entry name" value="Znf_RING"/>
</dbReference>
<evidence type="ECO:0000256" key="4">
    <source>
        <dbReference type="ARBA" id="ARBA00004906"/>
    </source>
</evidence>
<evidence type="ECO:0000256" key="6">
    <source>
        <dbReference type="ARBA" id="ARBA00012251"/>
    </source>
</evidence>
<dbReference type="CDD" id="cd22582">
    <property type="entry name" value="BRcat_RBR_unk"/>
    <property type="match status" value="1"/>
</dbReference>
<dbReference type="SMART" id="SM00647">
    <property type="entry name" value="IBR"/>
    <property type="match status" value="2"/>
</dbReference>
<dbReference type="EMBL" id="LR881468">
    <property type="protein sequence ID" value="CAD5325722.1"/>
    <property type="molecule type" value="Genomic_DNA"/>
</dbReference>
<keyword evidence="9" id="KW-0677">Repeat</keyword>
<dbReference type="PROSITE" id="PS00518">
    <property type="entry name" value="ZF_RING_1"/>
    <property type="match status" value="1"/>
</dbReference>
<dbReference type="EC" id="2.3.2.31" evidence="6"/>
<evidence type="ECO:0000256" key="1">
    <source>
        <dbReference type="ARBA" id="ARBA00001798"/>
    </source>
</evidence>
<keyword evidence="10 13" id="KW-0863">Zinc-finger</keyword>
<dbReference type="Gene3D" id="1.20.120.1750">
    <property type="match status" value="1"/>
</dbReference>
<dbReference type="Proteomes" id="UP000516314">
    <property type="component" value="Chromosome 3"/>
</dbReference>
<keyword evidence="7" id="KW-0808">Transferase</keyword>
<accession>A0A7G2ETT0</accession>
<organism evidence="16 17">
    <name type="scientific">Arabidopsis thaliana</name>
    <name type="common">Mouse-ear cress</name>
    <dbReference type="NCBI Taxonomy" id="3702"/>
    <lineage>
        <taxon>Eukaryota</taxon>
        <taxon>Viridiplantae</taxon>
        <taxon>Streptophyta</taxon>
        <taxon>Embryophyta</taxon>
        <taxon>Tracheophyta</taxon>
        <taxon>Spermatophyta</taxon>
        <taxon>Magnoliopsida</taxon>
        <taxon>eudicotyledons</taxon>
        <taxon>Gunneridae</taxon>
        <taxon>Pentapetalae</taxon>
        <taxon>rosids</taxon>
        <taxon>malvids</taxon>
        <taxon>Brassicales</taxon>
        <taxon>Brassicaceae</taxon>
        <taxon>Camelineae</taxon>
        <taxon>Arabidopsis</taxon>
    </lineage>
</organism>
<evidence type="ECO:0000313" key="16">
    <source>
        <dbReference type="EMBL" id="CAD5325722.1"/>
    </source>
</evidence>
<comment type="catalytic activity">
    <reaction evidence="1">
        <text>[E2 ubiquitin-conjugating enzyme]-S-ubiquitinyl-L-cysteine + [acceptor protein]-L-lysine = [E2 ubiquitin-conjugating enzyme]-L-cysteine + [acceptor protein]-N(6)-ubiquitinyl-L-lysine.</text>
        <dbReference type="EC" id="2.3.2.31"/>
    </reaction>
</comment>
<dbReference type="InterPro" id="IPR017907">
    <property type="entry name" value="Znf_RING_CS"/>
</dbReference>
<dbReference type="PROSITE" id="PS50089">
    <property type="entry name" value="ZF_RING_2"/>
    <property type="match status" value="1"/>
</dbReference>
<evidence type="ECO:0000256" key="10">
    <source>
        <dbReference type="ARBA" id="ARBA00022771"/>
    </source>
</evidence>
<feature type="domain" description="RING-type" evidence="15">
    <location>
        <begin position="111"/>
        <end position="322"/>
    </location>
</feature>
<dbReference type="InterPro" id="IPR031127">
    <property type="entry name" value="E3_UB_ligase_RBR"/>
</dbReference>
<proteinExistence type="inferred from homology"/>
<dbReference type="InterPro" id="IPR044066">
    <property type="entry name" value="TRIAD_supradom"/>
</dbReference>
<sequence>MATQSVNAVIVDLPGDVNDDGDNSDCFIFSTPPLSARGSTKRDAISVENYDRDRKLQRLWVYPPHKTVIKSESPIYIDLDLYDDEDDDIRILCFAPPIHREKGQSSSSKTATFDCEICVDSKSIIESFRIGGCSHFYCNDCVSKYIAAKLQDNILSIECPVSGCSGRLEPDQCRQILPKEVFDRWGDALCEAVVMRSKKFYCPYKDCSALLFLEESEVKMKDSECPHCHRMVCVECGTQWHPEMTCEEFQKLAANERGRDDILLATMAKQKKWKRCPSCKFYIEKSQGCLYMKCRCGLAFCYNCGTPSRDHTHYCYNCLVPLFDHPNFMDYIRL</sequence>
<evidence type="ECO:0000259" key="15">
    <source>
        <dbReference type="PROSITE" id="PS51873"/>
    </source>
</evidence>
<evidence type="ECO:0000256" key="3">
    <source>
        <dbReference type="ARBA" id="ARBA00003976"/>
    </source>
</evidence>
<evidence type="ECO:0000259" key="14">
    <source>
        <dbReference type="PROSITE" id="PS50089"/>
    </source>
</evidence>
<dbReference type="FunFam" id="3.30.40.10:FF:000230">
    <property type="entry name" value="RBR-type E3 ubiquitin transferase"/>
    <property type="match status" value="1"/>
</dbReference>
<evidence type="ECO:0000256" key="5">
    <source>
        <dbReference type="ARBA" id="ARBA00005884"/>
    </source>
</evidence>
<evidence type="ECO:0000313" key="17">
    <source>
        <dbReference type="Proteomes" id="UP000516314"/>
    </source>
</evidence>
<keyword evidence="8" id="KW-0479">Metal-binding</keyword>
<dbReference type="PROSITE" id="PS51873">
    <property type="entry name" value="TRIAD"/>
    <property type="match status" value="1"/>
</dbReference>
<comment type="pathway">
    <text evidence="4">Protein modification; protein ubiquitination.</text>
</comment>
<comment type="similarity">
    <text evidence="5">Belongs to the RBR family. Ariadne subfamily.</text>
</comment>
<dbReference type="GO" id="GO:0061630">
    <property type="term" value="F:ubiquitin protein ligase activity"/>
    <property type="evidence" value="ECO:0007669"/>
    <property type="project" value="UniProtKB-EC"/>
</dbReference>
<comment type="function">
    <text evidence="3">Might act as an E3 ubiquitin-protein ligase, or as part of E3 complex, which accepts ubiquitin from specific E2 ubiquitin-conjugating enzymes and then transfers it to substrates.</text>
</comment>
<evidence type="ECO:0000256" key="12">
    <source>
        <dbReference type="ARBA" id="ARBA00022833"/>
    </source>
</evidence>
<evidence type="ECO:0000256" key="11">
    <source>
        <dbReference type="ARBA" id="ARBA00022786"/>
    </source>
</evidence>
<dbReference type="GO" id="GO:0008270">
    <property type="term" value="F:zinc ion binding"/>
    <property type="evidence" value="ECO:0007669"/>
    <property type="project" value="UniProtKB-KW"/>
</dbReference>
<gene>
    <name evidence="16" type="ORF">AT9943_LOCUS13541</name>
</gene>
<evidence type="ECO:0000256" key="2">
    <source>
        <dbReference type="ARBA" id="ARBA00001947"/>
    </source>
</evidence>
<dbReference type="SUPFAM" id="SSF57850">
    <property type="entry name" value="RING/U-box"/>
    <property type="match status" value="3"/>
</dbReference>
<name>A0A7G2ETT0_ARATH</name>
<dbReference type="GO" id="GO:0016567">
    <property type="term" value="P:protein ubiquitination"/>
    <property type="evidence" value="ECO:0007669"/>
    <property type="project" value="UniProtKB-UniPathway"/>
</dbReference>
<dbReference type="Pfam" id="PF01485">
    <property type="entry name" value="IBR"/>
    <property type="match status" value="2"/>
</dbReference>
<evidence type="ECO:0000256" key="13">
    <source>
        <dbReference type="PROSITE-ProRule" id="PRU00175"/>
    </source>
</evidence>
<evidence type="ECO:0000256" key="8">
    <source>
        <dbReference type="ARBA" id="ARBA00022723"/>
    </source>
</evidence>
<protein>
    <recommendedName>
        <fullName evidence="6">RBR-type E3 ubiquitin transferase</fullName>
        <ecNumber evidence="6">2.3.2.31</ecNumber>
    </recommendedName>
</protein>